<name>A0A9W6R5C8_9PSEU</name>
<evidence type="ECO:0000313" key="4">
    <source>
        <dbReference type="EMBL" id="GLY67780.1"/>
    </source>
</evidence>
<proteinExistence type="predicted"/>
<dbReference type="RefSeq" id="WP_285487992.1">
    <property type="nucleotide sequence ID" value="NZ_BSTI01000009.1"/>
</dbReference>
<accession>A0A9W6R5C8</accession>
<protein>
    <recommendedName>
        <fullName evidence="3">CBS domain-containing protein</fullName>
    </recommendedName>
</protein>
<dbReference type="InterPro" id="IPR046342">
    <property type="entry name" value="CBS_dom_sf"/>
</dbReference>
<feature type="domain" description="CBS" evidence="3">
    <location>
        <begin position="92"/>
        <end position="149"/>
    </location>
</feature>
<dbReference type="PIRSF" id="PIRSF036990">
    <property type="entry name" value="UCP036990_CBS_BON"/>
    <property type="match status" value="1"/>
</dbReference>
<dbReference type="PANTHER" id="PTHR43080">
    <property type="entry name" value="CBS DOMAIN-CONTAINING PROTEIN CBSX3, MITOCHONDRIAL"/>
    <property type="match status" value="1"/>
</dbReference>
<sequence length="219" mass="23912">MEPPLTVTAVMTSHPFAVAPDTEFKDIAVLLARERISAVPVVDGHGRPVGVVSEADLLNVQHAGDGVGRGLPLHWHKQRQSHRPRHLARDLMTTPVRTVGTGTSLAEAARELAAHQLRRLFVVDGGGKLVGVVARRDLLDVYFRSDRDVQRDVEAEVFGRVLHAEPASFSVTVDHGVVTVLGRLERRSAVSSAGRLIPLVPGVIGLCNRLDYVWDDERL</sequence>
<reference evidence="4" key="1">
    <citation type="submission" date="2023-03" db="EMBL/GenBank/DDBJ databases">
        <title>Amycolatopsis taiwanensis NBRC 103393.</title>
        <authorList>
            <person name="Ichikawa N."/>
            <person name="Sato H."/>
            <person name="Tonouchi N."/>
        </authorList>
    </citation>
    <scope>NUCLEOTIDE SEQUENCE</scope>
    <source>
        <strain evidence="4">NBRC 103393</strain>
    </source>
</reference>
<organism evidence="4 5">
    <name type="scientific">Amycolatopsis taiwanensis</name>
    <dbReference type="NCBI Taxonomy" id="342230"/>
    <lineage>
        <taxon>Bacteria</taxon>
        <taxon>Bacillati</taxon>
        <taxon>Actinomycetota</taxon>
        <taxon>Actinomycetes</taxon>
        <taxon>Pseudonocardiales</taxon>
        <taxon>Pseudonocardiaceae</taxon>
        <taxon>Amycolatopsis</taxon>
    </lineage>
</organism>
<comment type="caution">
    <text evidence="4">The sequence shown here is derived from an EMBL/GenBank/DDBJ whole genome shotgun (WGS) entry which is preliminary data.</text>
</comment>
<dbReference type="Proteomes" id="UP001165136">
    <property type="component" value="Unassembled WGS sequence"/>
</dbReference>
<evidence type="ECO:0000313" key="5">
    <source>
        <dbReference type="Proteomes" id="UP001165136"/>
    </source>
</evidence>
<keyword evidence="5" id="KW-1185">Reference proteome</keyword>
<dbReference type="Pfam" id="PF00571">
    <property type="entry name" value="CBS"/>
    <property type="match status" value="2"/>
</dbReference>
<keyword evidence="1 2" id="KW-0129">CBS domain</keyword>
<evidence type="ECO:0000256" key="1">
    <source>
        <dbReference type="ARBA" id="ARBA00023122"/>
    </source>
</evidence>
<dbReference type="InterPro" id="IPR017080">
    <property type="entry name" value="UCP036990_CBS_BON"/>
</dbReference>
<dbReference type="PANTHER" id="PTHR43080:SF29">
    <property type="entry name" value="OS02G0818000 PROTEIN"/>
    <property type="match status" value="1"/>
</dbReference>
<evidence type="ECO:0000259" key="3">
    <source>
        <dbReference type="PROSITE" id="PS51371"/>
    </source>
</evidence>
<dbReference type="Gene3D" id="3.10.580.10">
    <property type="entry name" value="CBS-domain"/>
    <property type="match status" value="1"/>
</dbReference>
<dbReference type="SMART" id="SM00116">
    <property type="entry name" value="CBS"/>
    <property type="match status" value="2"/>
</dbReference>
<dbReference type="InterPro" id="IPR051257">
    <property type="entry name" value="Diverse_CBS-Domain"/>
</dbReference>
<feature type="domain" description="CBS" evidence="3">
    <location>
        <begin position="11"/>
        <end position="67"/>
    </location>
</feature>
<dbReference type="InterPro" id="IPR000644">
    <property type="entry name" value="CBS_dom"/>
</dbReference>
<evidence type="ECO:0000256" key="2">
    <source>
        <dbReference type="PROSITE-ProRule" id="PRU00703"/>
    </source>
</evidence>
<dbReference type="EMBL" id="BSTI01000009">
    <property type="protein sequence ID" value="GLY67780.1"/>
    <property type="molecule type" value="Genomic_DNA"/>
</dbReference>
<dbReference type="PROSITE" id="PS51371">
    <property type="entry name" value="CBS"/>
    <property type="match status" value="2"/>
</dbReference>
<dbReference type="SUPFAM" id="SSF54631">
    <property type="entry name" value="CBS-domain pair"/>
    <property type="match status" value="1"/>
</dbReference>
<dbReference type="AlphaFoldDB" id="A0A9W6R5C8"/>
<gene>
    <name evidence="4" type="ORF">Atai01_43990</name>
</gene>